<dbReference type="OrthoDB" id="5839at2759"/>
<dbReference type="Pfam" id="PF00240">
    <property type="entry name" value="ubiquitin"/>
    <property type="match status" value="1"/>
</dbReference>
<dbReference type="SUPFAM" id="SSF54236">
    <property type="entry name" value="Ubiquitin-like"/>
    <property type="match status" value="1"/>
</dbReference>
<dbReference type="InterPro" id="IPR000626">
    <property type="entry name" value="Ubiquitin-like_dom"/>
</dbReference>
<dbReference type="InterPro" id="IPR029071">
    <property type="entry name" value="Ubiquitin-like_domsf"/>
</dbReference>
<evidence type="ECO:0000259" key="9">
    <source>
        <dbReference type="PROSITE" id="PS50290"/>
    </source>
</evidence>
<dbReference type="EMBL" id="JABFUD020000006">
    <property type="protein sequence ID" value="KAI5078979.1"/>
    <property type="molecule type" value="Genomic_DNA"/>
</dbReference>
<name>A0A9D4V3P4_ADICA</name>
<keyword evidence="6" id="KW-0067">ATP-binding</keyword>
<dbReference type="Proteomes" id="UP000886520">
    <property type="component" value="Chromosome 6"/>
</dbReference>
<dbReference type="Gene3D" id="3.10.20.90">
    <property type="entry name" value="Phosphatidylinositol 3-kinase Catalytic Subunit, Chain A, domain 1"/>
    <property type="match status" value="1"/>
</dbReference>
<sequence length="607" mass="67189">MAASMLIVNPLPVQDFVSSGMCRRTLEHFSLEEKPIQVFVATMGKDSSLVPLEVSKSDTIACIKLRIQADKGFVADQQRLVYAGKELTRDECLLQDYGVQNGDVLHLVLLIPKLISLTLRTVDGNSFVYKVWQAEDSKDLHKFISNVDGPLPLGLSVVTLKGEQIEDSNIVEELSLRGESVLFLRVHRPNVRSRFVSAKEVELVVTSIDEVPLTGSEGTVAATNFPESKASQKEGSRVGFKVGREEKHLKQGLQHQARLLLPSRYPISFDLPNSLKELVDHVKLGLHAGQAPGLTTEGSGGVYLLKDEYGMHNVAVFKPMDEEPMSVNNPRGFSRTNHGEGLRKGTRSGEGALREVVAFVLDHPAGSVKSRTKEELAKRGAGGFAGVPPTTLVRCYHEAFHYGSDEHKLRKAKMGSLQQFVHAISSCEDMGSSMFPVDEVHKISVLDLRLANTDRNGGNILVCEGREKALKLVPIDHGYCLPEKFEDCSFEWLYWPQAEKPYSPSTLEYIKSLDAEEDIALLRQCGWSMRPRVARNFRISTMLLKKGAAAGLTPFDIGSMMSRSESLDTKSMIELIVEKVEAMNLKGHAFLRAVGKLLDEHIASLKR</sequence>
<dbReference type="PROSITE" id="PS50053">
    <property type="entry name" value="UBIQUITIN_2"/>
    <property type="match status" value="2"/>
</dbReference>
<comment type="caution">
    <text evidence="11">The sequence shown here is derived from an EMBL/GenBank/DDBJ whole genome shotgun (WGS) entry which is preliminary data.</text>
</comment>
<dbReference type="EMBL" id="JABFUD020000006">
    <property type="protein sequence ID" value="KAI5078239.1"/>
    <property type="molecule type" value="Genomic_DNA"/>
</dbReference>
<comment type="similarity">
    <text evidence="1">Belongs to the PI3/PI4-kinase family. Type II PI4K subfamily.</text>
</comment>
<keyword evidence="5" id="KW-0418">Kinase</keyword>
<evidence type="ECO:0000256" key="6">
    <source>
        <dbReference type="ARBA" id="ARBA00022840"/>
    </source>
</evidence>
<keyword evidence="3" id="KW-0808">Transferase</keyword>
<keyword evidence="4" id="KW-0547">Nucleotide-binding</keyword>
<evidence type="ECO:0000313" key="12">
    <source>
        <dbReference type="Proteomes" id="UP000886520"/>
    </source>
</evidence>
<keyword evidence="12" id="KW-1185">Reference proteome</keyword>
<feature type="compositionally biased region" description="Polar residues" evidence="7">
    <location>
        <begin position="327"/>
        <end position="336"/>
    </location>
</feature>
<dbReference type="GO" id="GO:0005524">
    <property type="term" value="F:ATP binding"/>
    <property type="evidence" value="ECO:0007669"/>
    <property type="project" value="UniProtKB-KW"/>
</dbReference>
<evidence type="ECO:0000313" key="10">
    <source>
        <dbReference type="EMBL" id="KAI5078239.1"/>
    </source>
</evidence>
<proteinExistence type="inferred from homology"/>
<accession>A0A9D4V3P4</accession>
<dbReference type="PANTHER" id="PTHR45800">
    <property type="entry name" value="PHOSPHATIDYLINOSITOL 4-KINASE GAMMA"/>
    <property type="match status" value="1"/>
</dbReference>
<dbReference type="Pfam" id="PF00454">
    <property type="entry name" value="PI3_PI4_kinase"/>
    <property type="match status" value="1"/>
</dbReference>
<dbReference type="AlphaFoldDB" id="A0A9D4V3P4"/>
<dbReference type="InterPro" id="IPR019956">
    <property type="entry name" value="Ubiquitin_dom"/>
</dbReference>
<feature type="region of interest" description="Disordered" evidence="7">
    <location>
        <begin position="327"/>
        <end position="347"/>
    </location>
</feature>
<evidence type="ECO:0000256" key="4">
    <source>
        <dbReference type="ARBA" id="ARBA00022741"/>
    </source>
</evidence>
<dbReference type="InterPro" id="IPR000403">
    <property type="entry name" value="PI3/4_kinase_cat_dom"/>
</dbReference>
<feature type="domain" description="Ubiquitin-like" evidence="8">
    <location>
        <begin position="115"/>
        <end position="191"/>
    </location>
</feature>
<evidence type="ECO:0000256" key="7">
    <source>
        <dbReference type="SAM" id="MobiDB-lite"/>
    </source>
</evidence>
<dbReference type="PROSITE" id="PS50290">
    <property type="entry name" value="PI3_4_KINASE_3"/>
    <property type="match status" value="1"/>
</dbReference>
<reference evidence="11" key="1">
    <citation type="submission" date="2021-01" db="EMBL/GenBank/DDBJ databases">
        <title>Adiantum capillus-veneris genome.</title>
        <authorList>
            <person name="Fang Y."/>
            <person name="Liao Q."/>
        </authorList>
    </citation>
    <scope>NUCLEOTIDE SEQUENCE</scope>
    <source>
        <strain evidence="11">H3</strain>
        <tissue evidence="11">Leaf</tissue>
    </source>
</reference>
<dbReference type="PRINTS" id="PR00348">
    <property type="entry name" value="UBIQUITIN"/>
</dbReference>
<evidence type="ECO:0000256" key="3">
    <source>
        <dbReference type="ARBA" id="ARBA00022679"/>
    </source>
</evidence>
<dbReference type="EC" id="2.7.1.67" evidence="2"/>
<gene>
    <name evidence="10" type="ORF">GOP47_0005910</name>
    <name evidence="11" type="ORF">GOP47_0006650</name>
</gene>
<evidence type="ECO:0000256" key="1">
    <source>
        <dbReference type="ARBA" id="ARBA00008941"/>
    </source>
</evidence>
<dbReference type="SMART" id="SM00213">
    <property type="entry name" value="UBQ"/>
    <property type="match status" value="1"/>
</dbReference>
<dbReference type="InterPro" id="IPR044571">
    <property type="entry name" value="P4KG1-8"/>
</dbReference>
<feature type="domain" description="Ubiquitin-like" evidence="8">
    <location>
        <begin position="36"/>
        <end position="109"/>
    </location>
</feature>
<evidence type="ECO:0000256" key="2">
    <source>
        <dbReference type="ARBA" id="ARBA00012169"/>
    </source>
</evidence>
<dbReference type="PANTHER" id="PTHR45800:SF4">
    <property type="entry name" value="PHOSPHATIDYLINOSITOL 4-KINASE GAMMA 3"/>
    <property type="match status" value="1"/>
</dbReference>
<evidence type="ECO:0000313" key="11">
    <source>
        <dbReference type="EMBL" id="KAI5078979.1"/>
    </source>
</evidence>
<evidence type="ECO:0000259" key="8">
    <source>
        <dbReference type="PROSITE" id="PS50053"/>
    </source>
</evidence>
<dbReference type="GO" id="GO:0004430">
    <property type="term" value="F:1-phosphatidylinositol 4-kinase activity"/>
    <property type="evidence" value="ECO:0007669"/>
    <property type="project" value="UniProtKB-EC"/>
</dbReference>
<protein>
    <recommendedName>
        <fullName evidence="2">1-phosphatidylinositol 4-kinase</fullName>
        <ecNumber evidence="2">2.7.1.67</ecNumber>
    </recommendedName>
</protein>
<evidence type="ECO:0000256" key="5">
    <source>
        <dbReference type="ARBA" id="ARBA00022777"/>
    </source>
</evidence>
<feature type="domain" description="PI3K/PI4K catalytic" evidence="9">
    <location>
        <begin position="289"/>
        <end position="592"/>
    </location>
</feature>
<organism evidence="11 12">
    <name type="scientific">Adiantum capillus-veneris</name>
    <name type="common">Maidenhair fern</name>
    <dbReference type="NCBI Taxonomy" id="13818"/>
    <lineage>
        <taxon>Eukaryota</taxon>
        <taxon>Viridiplantae</taxon>
        <taxon>Streptophyta</taxon>
        <taxon>Embryophyta</taxon>
        <taxon>Tracheophyta</taxon>
        <taxon>Polypodiopsida</taxon>
        <taxon>Polypodiidae</taxon>
        <taxon>Polypodiales</taxon>
        <taxon>Pteridineae</taxon>
        <taxon>Pteridaceae</taxon>
        <taxon>Vittarioideae</taxon>
        <taxon>Adiantum</taxon>
    </lineage>
</organism>